<dbReference type="RefSeq" id="WP_179491430.1">
    <property type="nucleotide sequence ID" value="NZ_JACCCW010000002.1"/>
</dbReference>
<sequence length="193" mass="21451">MPIPDQPTYFEAQEAAHFYAAQGAFFLVDPARLHHLMGDDLLSSDLIRTLTRKSYPHDAYREGTIVPALGVEQGHYTVTVRSTQTENAPLPLSHMLFSTGFVLGTETGNLLLANTDRLQHWSPGQLPDGQEEHPLSSYERTIHISPGWYQVTVVAGILDNDQGSEEEWVCAFLLDPQPSQPTFTADLAKTLTF</sequence>
<organism evidence="1 2">
    <name type="scientific">Granulicella arctica</name>
    <dbReference type="NCBI Taxonomy" id="940613"/>
    <lineage>
        <taxon>Bacteria</taxon>
        <taxon>Pseudomonadati</taxon>
        <taxon>Acidobacteriota</taxon>
        <taxon>Terriglobia</taxon>
        <taxon>Terriglobales</taxon>
        <taxon>Acidobacteriaceae</taxon>
        <taxon>Granulicella</taxon>
    </lineage>
</organism>
<dbReference type="Proteomes" id="UP000589520">
    <property type="component" value="Unassembled WGS sequence"/>
</dbReference>
<evidence type="ECO:0000313" key="1">
    <source>
        <dbReference type="EMBL" id="NYF80200.1"/>
    </source>
</evidence>
<evidence type="ECO:0000313" key="2">
    <source>
        <dbReference type="Proteomes" id="UP000589520"/>
    </source>
</evidence>
<dbReference type="EMBL" id="JACCCW010000002">
    <property type="protein sequence ID" value="NYF80200.1"/>
    <property type="molecule type" value="Genomic_DNA"/>
</dbReference>
<gene>
    <name evidence="1" type="ORF">HDF17_002520</name>
</gene>
<dbReference type="AlphaFoldDB" id="A0A7Y9THS6"/>
<accession>A0A7Y9THS6</accession>
<proteinExistence type="predicted"/>
<name>A0A7Y9THS6_9BACT</name>
<keyword evidence="2" id="KW-1185">Reference proteome</keyword>
<reference evidence="1 2" key="1">
    <citation type="submission" date="2020-07" db="EMBL/GenBank/DDBJ databases">
        <title>Genomic Encyclopedia of Type Strains, Phase IV (KMG-V): Genome sequencing to study the core and pangenomes of soil and plant-associated prokaryotes.</title>
        <authorList>
            <person name="Whitman W."/>
        </authorList>
    </citation>
    <scope>NUCLEOTIDE SEQUENCE [LARGE SCALE GENOMIC DNA]</scope>
    <source>
        <strain evidence="1 2">X4EP2</strain>
    </source>
</reference>
<comment type="caution">
    <text evidence="1">The sequence shown here is derived from an EMBL/GenBank/DDBJ whole genome shotgun (WGS) entry which is preliminary data.</text>
</comment>
<protein>
    <submittedName>
        <fullName evidence="1">Uncharacterized protein</fullName>
    </submittedName>
</protein>